<evidence type="ECO:0000313" key="2">
    <source>
        <dbReference type="Proteomes" id="UP001152320"/>
    </source>
</evidence>
<dbReference type="AlphaFoldDB" id="A0A9Q1BU82"/>
<organism evidence="1 2">
    <name type="scientific">Holothuria leucospilota</name>
    <name type="common">Black long sea cucumber</name>
    <name type="synonym">Mertensiothuria leucospilota</name>
    <dbReference type="NCBI Taxonomy" id="206669"/>
    <lineage>
        <taxon>Eukaryota</taxon>
        <taxon>Metazoa</taxon>
        <taxon>Echinodermata</taxon>
        <taxon>Eleutherozoa</taxon>
        <taxon>Echinozoa</taxon>
        <taxon>Holothuroidea</taxon>
        <taxon>Aspidochirotacea</taxon>
        <taxon>Aspidochirotida</taxon>
        <taxon>Holothuriidae</taxon>
        <taxon>Holothuria</taxon>
    </lineage>
</organism>
<proteinExistence type="predicted"/>
<name>A0A9Q1BU82_HOLLE</name>
<dbReference type="EMBL" id="JAIZAY010000011">
    <property type="protein sequence ID" value="KAJ8032875.1"/>
    <property type="molecule type" value="Genomic_DNA"/>
</dbReference>
<reference evidence="1" key="1">
    <citation type="submission" date="2021-10" db="EMBL/GenBank/DDBJ databases">
        <title>Tropical sea cucumber genome reveals ecological adaptation and Cuvierian tubules defense mechanism.</title>
        <authorList>
            <person name="Chen T."/>
        </authorList>
    </citation>
    <scope>NUCLEOTIDE SEQUENCE</scope>
    <source>
        <strain evidence="1">Nanhai2018</strain>
        <tissue evidence="1">Muscle</tissue>
    </source>
</reference>
<sequence>MVKRALVLCIFINIPKRIQTKWMLTSHQLEWRPLYCQLENTLRRKDALSLRTCSGNSQSAYDGSKVYKDQEELFFRSKVDETMSTPVLKTGTVH</sequence>
<protein>
    <submittedName>
        <fullName evidence="1">Uncharacterized protein</fullName>
    </submittedName>
</protein>
<keyword evidence="2" id="KW-1185">Reference proteome</keyword>
<gene>
    <name evidence="1" type="ORF">HOLleu_22947</name>
</gene>
<comment type="caution">
    <text evidence="1">The sequence shown here is derived from an EMBL/GenBank/DDBJ whole genome shotgun (WGS) entry which is preliminary data.</text>
</comment>
<evidence type="ECO:0000313" key="1">
    <source>
        <dbReference type="EMBL" id="KAJ8032875.1"/>
    </source>
</evidence>
<accession>A0A9Q1BU82</accession>
<dbReference type="Proteomes" id="UP001152320">
    <property type="component" value="Chromosome 11"/>
</dbReference>